<protein>
    <submittedName>
        <fullName evidence="2">Uncharacterized protein</fullName>
    </submittedName>
</protein>
<dbReference type="EMBL" id="JAGTJQ010000002">
    <property type="protein sequence ID" value="KAH7037697.1"/>
    <property type="molecule type" value="Genomic_DNA"/>
</dbReference>
<sequence length="81" mass="8768">MTGRMVMALSAGDMLTVSLVWCLLRPRLLLLWVEVSALLVLVLAAFVGVVFAAQASQPRCGKGRTWLLARLGTYLIVGPLL</sequence>
<dbReference type="Proteomes" id="UP000756346">
    <property type="component" value="Unassembled WGS sequence"/>
</dbReference>
<dbReference type="RefSeq" id="XP_046016818.1">
    <property type="nucleotide sequence ID" value="XM_046152792.1"/>
</dbReference>
<name>A0A9P8YF15_9PEZI</name>
<accession>A0A9P8YF15</accession>
<keyword evidence="1" id="KW-0472">Membrane</keyword>
<evidence type="ECO:0000313" key="2">
    <source>
        <dbReference type="EMBL" id="KAH7037697.1"/>
    </source>
</evidence>
<evidence type="ECO:0000256" key="1">
    <source>
        <dbReference type="SAM" id="Phobius"/>
    </source>
</evidence>
<proteinExistence type="predicted"/>
<dbReference type="AlphaFoldDB" id="A0A9P8YF15"/>
<keyword evidence="1" id="KW-1133">Transmembrane helix</keyword>
<feature type="transmembrane region" description="Helical" evidence="1">
    <location>
        <begin position="31"/>
        <end position="53"/>
    </location>
</feature>
<keyword evidence="1" id="KW-0812">Transmembrane</keyword>
<dbReference type="GeneID" id="70182338"/>
<reference evidence="2" key="1">
    <citation type="journal article" date="2021" name="Nat. Commun.">
        <title>Genetic determinants of endophytism in the Arabidopsis root mycobiome.</title>
        <authorList>
            <person name="Mesny F."/>
            <person name="Miyauchi S."/>
            <person name="Thiergart T."/>
            <person name="Pickel B."/>
            <person name="Atanasova L."/>
            <person name="Karlsson M."/>
            <person name="Huettel B."/>
            <person name="Barry K.W."/>
            <person name="Haridas S."/>
            <person name="Chen C."/>
            <person name="Bauer D."/>
            <person name="Andreopoulos W."/>
            <person name="Pangilinan J."/>
            <person name="LaButti K."/>
            <person name="Riley R."/>
            <person name="Lipzen A."/>
            <person name="Clum A."/>
            <person name="Drula E."/>
            <person name="Henrissat B."/>
            <person name="Kohler A."/>
            <person name="Grigoriev I.V."/>
            <person name="Martin F.M."/>
            <person name="Hacquard S."/>
        </authorList>
    </citation>
    <scope>NUCLEOTIDE SEQUENCE</scope>
    <source>
        <strain evidence="2">MPI-CAGE-CH-0230</strain>
    </source>
</reference>
<organism evidence="2 3">
    <name type="scientific">Microdochium trichocladiopsis</name>
    <dbReference type="NCBI Taxonomy" id="1682393"/>
    <lineage>
        <taxon>Eukaryota</taxon>
        <taxon>Fungi</taxon>
        <taxon>Dikarya</taxon>
        <taxon>Ascomycota</taxon>
        <taxon>Pezizomycotina</taxon>
        <taxon>Sordariomycetes</taxon>
        <taxon>Xylariomycetidae</taxon>
        <taxon>Xylariales</taxon>
        <taxon>Microdochiaceae</taxon>
        <taxon>Microdochium</taxon>
    </lineage>
</organism>
<feature type="transmembrane region" description="Helical" evidence="1">
    <location>
        <begin position="6"/>
        <end position="24"/>
    </location>
</feature>
<gene>
    <name evidence="2" type="ORF">B0I36DRAFT_314637</name>
</gene>
<comment type="caution">
    <text evidence="2">The sequence shown here is derived from an EMBL/GenBank/DDBJ whole genome shotgun (WGS) entry which is preliminary data.</text>
</comment>
<evidence type="ECO:0000313" key="3">
    <source>
        <dbReference type="Proteomes" id="UP000756346"/>
    </source>
</evidence>
<keyword evidence="3" id="KW-1185">Reference proteome</keyword>